<comment type="caution">
    <text evidence="5">The sequence shown here is derived from an EMBL/GenBank/DDBJ whole genome shotgun (WGS) entry which is preliminary data.</text>
</comment>
<evidence type="ECO:0000256" key="2">
    <source>
        <dbReference type="ARBA" id="ARBA00023043"/>
    </source>
</evidence>
<keyword evidence="4" id="KW-1133">Transmembrane helix</keyword>
<dbReference type="Pfam" id="PF12796">
    <property type="entry name" value="Ank_2"/>
    <property type="match status" value="2"/>
</dbReference>
<dbReference type="SUPFAM" id="SSF48403">
    <property type="entry name" value="Ankyrin repeat"/>
    <property type="match status" value="1"/>
</dbReference>
<dbReference type="EMBL" id="NHYE01003790">
    <property type="protein sequence ID" value="PPQ87732.1"/>
    <property type="molecule type" value="Genomic_DNA"/>
</dbReference>
<organism evidence="5 6">
    <name type="scientific">Gymnopilus dilepis</name>
    <dbReference type="NCBI Taxonomy" id="231916"/>
    <lineage>
        <taxon>Eukaryota</taxon>
        <taxon>Fungi</taxon>
        <taxon>Dikarya</taxon>
        <taxon>Basidiomycota</taxon>
        <taxon>Agaricomycotina</taxon>
        <taxon>Agaricomycetes</taxon>
        <taxon>Agaricomycetidae</taxon>
        <taxon>Agaricales</taxon>
        <taxon>Agaricineae</taxon>
        <taxon>Hymenogastraceae</taxon>
        <taxon>Gymnopilus</taxon>
    </lineage>
</organism>
<dbReference type="SMART" id="SM00248">
    <property type="entry name" value="ANK"/>
    <property type="match status" value="4"/>
</dbReference>
<dbReference type="PROSITE" id="PS50297">
    <property type="entry name" value="ANK_REP_REGION"/>
    <property type="match status" value="3"/>
</dbReference>
<dbReference type="InterPro" id="IPR036770">
    <property type="entry name" value="Ankyrin_rpt-contain_sf"/>
</dbReference>
<evidence type="ECO:0000313" key="6">
    <source>
        <dbReference type="Proteomes" id="UP000284706"/>
    </source>
</evidence>
<evidence type="ECO:0000256" key="1">
    <source>
        <dbReference type="ARBA" id="ARBA00022737"/>
    </source>
</evidence>
<keyword evidence="1" id="KW-0677">Repeat</keyword>
<evidence type="ECO:0000313" key="5">
    <source>
        <dbReference type="EMBL" id="PPQ87732.1"/>
    </source>
</evidence>
<dbReference type="PROSITE" id="PS50088">
    <property type="entry name" value="ANK_REPEAT"/>
    <property type="match status" value="4"/>
</dbReference>
<dbReference type="Gene3D" id="1.25.40.20">
    <property type="entry name" value="Ankyrin repeat-containing domain"/>
    <property type="match status" value="1"/>
</dbReference>
<proteinExistence type="predicted"/>
<feature type="repeat" description="ANK" evidence="3">
    <location>
        <begin position="71"/>
        <end position="103"/>
    </location>
</feature>
<dbReference type="PANTHER" id="PTHR24171">
    <property type="entry name" value="ANKYRIN REPEAT DOMAIN-CONTAINING PROTEIN 39-RELATED"/>
    <property type="match status" value="1"/>
</dbReference>
<reference evidence="5 6" key="1">
    <citation type="journal article" date="2018" name="Evol. Lett.">
        <title>Horizontal gene cluster transfer increased hallucinogenic mushroom diversity.</title>
        <authorList>
            <person name="Reynolds H.T."/>
            <person name="Vijayakumar V."/>
            <person name="Gluck-Thaler E."/>
            <person name="Korotkin H.B."/>
            <person name="Matheny P.B."/>
            <person name="Slot J.C."/>
        </authorList>
    </citation>
    <scope>NUCLEOTIDE SEQUENCE [LARGE SCALE GENOMIC DNA]</scope>
    <source>
        <strain evidence="5 6">SRW20</strain>
    </source>
</reference>
<keyword evidence="2 3" id="KW-0040">ANK repeat</keyword>
<dbReference type="InterPro" id="IPR002110">
    <property type="entry name" value="Ankyrin_rpt"/>
</dbReference>
<name>A0A409XAE7_9AGAR</name>
<accession>A0A409XAE7</accession>
<evidence type="ECO:0000256" key="4">
    <source>
        <dbReference type="SAM" id="Phobius"/>
    </source>
</evidence>
<protein>
    <submittedName>
        <fullName evidence="5">Uncharacterized protein</fullName>
    </submittedName>
</protein>
<keyword evidence="4" id="KW-0812">Transmembrane</keyword>
<evidence type="ECO:0000256" key="3">
    <source>
        <dbReference type="PROSITE-ProRule" id="PRU00023"/>
    </source>
</evidence>
<dbReference type="OrthoDB" id="194358at2759"/>
<feature type="repeat" description="ANK" evidence="3">
    <location>
        <begin position="5"/>
        <end position="37"/>
    </location>
</feature>
<feature type="transmembrane region" description="Helical" evidence="4">
    <location>
        <begin position="214"/>
        <end position="238"/>
    </location>
</feature>
<dbReference type="InParanoid" id="A0A409XAE7"/>
<sequence length="240" mass="25967">MQVGEYDNALIAASSRGHEAIVKLLLDKEADVNAQGGIYGNALQAASYRGHEGIVKLLLDKGAEVNMQGGKYGSALQAASSEGHEAIVKLLLDMGADVNAKGEEYGSALQAAFSGGHEAIVRLLVDKGADVNAQGQLRGPFRGRVFIPGSEPFDCASKPSENFLSYLLSSTVADELSFKHSRIKTEGNFSIPYLIFQAQKYFPRKLHKSNACFVFYRAVAQMSIIFAAFCATHIRVAWFI</sequence>
<dbReference type="AlphaFoldDB" id="A0A409XAE7"/>
<keyword evidence="4" id="KW-0472">Membrane</keyword>
<dbReference type="Proteomes" id="UP000284706">
    <property type="component" value="Unassembled WGS sequence"/>
</dbReference>
<keyword evidence="6" id="KW-1185">Reference proteome</keyword>
<feature type="repeat" description="ANK" evidence="3">
    <location>
        <begin position="104"/>
        <end position="136"/>
    </location>
</feature>
<dbReference type="STRING" id="231916.A0A409XAE7"/>
<feature type="repeat" description="ANK" evidence="3">
    <location>
        <begin position="41"/>
        <end position="70"/>
    </location>
</feature>
<gene>
    <name evidence="5" type="ORF">CVT26_010270</name>
</gene>